<dbReference type="InterPro" id="IPR032678">
    <property type="entry name" value="tRNA-synt_1_cat_dom"/>
</dbReference>
<dbReference type="AlphaFoldDB" id="A0A0G0MC55"/>
<keyword evidence="10 12" id="KW-0648">Protein biosynthesis</keyword>
<evidence type="ECO:0000256" key="8">
    <source>
        <dbReference type="ARBA" id="ARBA00022833"/>
    </source>
</evidence>
<dbReference type="PANTHER" id="PTHR10890">
    <property type="entry name" value="CYSTEINYL-TRNA SYNTHETASE"/>
    <property type="match status" value="1"/>
</dbReference>
<gene>
    <name evidence="12" type="primary">cysS</name>
    <name evidence="17" type="ORF">UT24_C0009G0085</name>
</gene>
<protein>
    <recommendedName>
        <fullName evidence="12">Cysteine--tRNA ligase</fullName>
        <ecNumber evidence="12">6.1.1.16</ecNumber>
    </recommendedName>
    <alternativeName>
        <fullName evidence="12">Cysteinyl-tRNA synthetase</fullName>
        <shortName evidence="12">CysRS</shortName>
    </alternativeName>
</protein>
<comment type="caution">
    <text evidence="17">The sequence shown here is derived from an EMBL/GenBank/DDBJ whole genome shotgun (WGS) entry which is preliminary data.</text>
</comment>
<keyword evidence="9 12" id="KW-0067">ATP-binding</keyword>
<dbReference type="PATRIC" id="fig|1618574.4.peg.755"/>
<feature type="compositionally biased region" description="Basic and acidic residues" evidence="14">
    <location>
        <begin position="459"/>
        <end position="473"/>
    </location>
</feature>
<proteinExistence type="inferred from homology"/>
<evidence type="ECO:0000256" key="2">
    <source>
        <dbReference type="ARBA" id="ARBA00005594"/>
    </source>
</evidence>
<dbReference type="PRINTS" id="PR00983">
    <property type="entry name" value="TRNASYNTHCYS"/>
</dbReference>
<dbReference type="EC" id="6.1.1.16" evidence="12"/>
<keyword evidence="13" id="KW-0175">Coiled coil</keyword>
<feature type="binding site" evidence="12">
    <location>
        <position position="258"/>
    </location>
    <ligand>
        <name>Zn(2+)</name>
        <dbReference type="ChEBI" id="CHEBI:29105"/>
    </ligand>
</feature>
<feature type="binding site" evidence="12">
    <location>
        <position position="254"/>
    </location>
    <ligand>
        <name>Zn(2+)</name>
        <dbReference type="ChEBI" id="CHEBI:29105"/>
    </ligand>
</feature>
<dbReference type="NCBIfam" id="TIGR00435">
    <property type="entry name" value="cysS"/>
    <property type="match status" value="1"/>
</dbReference>
<sequence>MSDLYLTNSLTRKKEKFIPIDPPNVGMYTCGPTVYFYPQIGNWRTFVFEDILRRVLVYNGYLVKHVMNITDVGHLTGDNIGDADLGEDRMEKEARKENKTAWEIADFYIKDFIESRDKFNILAPTYFVRATDHISEQISLIKRLEEKGLTYITKMGVYFDISKFPDYGKLGGQKLIDKRKASREELKEDKEKRNTFDFALWKFSKPDEKRHMEWDSPWGRGFPGWHLECSAMSMKYLGESFDIHTGGIDHVALHHTNEIAQSEGATGKPLAKYWLHGEFLKVDGGRMGKSLGNAYTLHDVVKKGFGPLSLRYLYLTAHYRDSLNFTWNSLASAQKALNNLREQVLAAKIQSSRTSLSSEKSKKVDDYSKRFSEAVTDDLNTPQALAVFWEAMKSNIPSEDKYDLALSFDEVLGLKLGEVSEVSKVPKVSKELKGLIEEREELRKEGKFKEADEIRKNIEKKGLKVEDTSEGPKIKSQGP</sequence>
<comment type="subcellular location">
    <subcellularLocation>
        <location evidence="1 12">Cytoplasm</location>
    </subcellularLocation>
</comment>
<evidence type="ECO:0000313" key="17">
    <source>
        <dbReference type="EMBL" id="KKR00768.1"/>
    </source>
</evidence>
<comment type="subunit">
    <text evidence="3 12">Monomer.</text>
</comment>
<feature type="binding site" evidence="12">
    <location>
        <position position="30"/>
    </location>
    <ligand>
        <name>Zn(2+)</name>
        <dbReference type="ChEBI" id="CHEBI:29105"/>
    </ligand>
</feature>
<evidence type="ECO:0000256" key="13">
    <source>
        <dbReference type="SAM" id="Coils"/>
    </source>
</evidence>
<keyword evidence="11 12" id="KW-0030">Aminoacyl-tRNA synthetase</keyword>
<evidence type="ECO:0000256" key="7">
    <source>
        <dbReference type="ARBA" id="ARBA00022741"/>
    </source>
</evidence>
<dbReference type="STRING" id="1618574.UT24_C0009G0085"/>
<keyword evidence="7 12" id="KW-0547">Nucleotide-binding</keyword>
<dbReference type="GO" id="GO:0008270">
    <property type="term" value="F:zinc ion binding"/>
    <property type="evidence" value="ECO:0007669"/>
    <property type="project" value="UniProtKB-UniRule"/>
</dbReference>
<reference evidence="17 18" key="1">
    <citation type="journal article" date="2015" name="Nature">
        <title>rRNA introns, odd ribosomes, and small enigmatic genomes across a large radiation of phyla.</title>
        <authorList>
            <person name="Brown C.T."/>
            <person name="Hug L.A."/>
            <person name="Thomas B.C."/>
            <person name="Sharon I."/>
            <person name="Castelle C.J."/>
            <person name="Singh A."/>
            <person name="Wilkins M.J."/>
            <person name="Williams K.H."/>
            <person name="Banfield J.F."/>
        </authorList>
    </citation>
    <scope>NUCLEOTIDE SEQUENCE [LARGE SCALE GENOMIC DNA]</scope>
</reference>
<dbReference type="InterPro" id="IPR015273">
    <property type="entry name" value="Cys-tRNA-synt_Ia_DALR"/>
</dbReference>
<keyword evidence="4 12" id="KW-0963">Cytoplasm</keyword>
<dbReference type="Pfam" id="PF01406">
    <property type="entry name" value="tRNA-synt_1e"/>
    <property type="match status" value="1"/>
</dbReference>
<name>A0A0G0MC55_9BACT</name>
<evidence type="ECO:0000256" key="1">
    <source>
        <dbReference type="ARBA" id="ARBA00004496"/>
    </source>
</evidence>
<comment type="cofactor">
    <cofactor evidence="12">
        <name>Zn(2+)</name>
        <dbReference type="ChEBI" id="CHEBI:29105"/>
    </cofactor>
    <text evidence="12">Binds 1 zinc ion per subunit.</text>
</comment>
<dbReference type="SUPFAM" id="SSF52374">
    <property type="entry name" value="Nucleotidylyl transferase"/>
    <property type="match status" value="1"/>
</dbReference>
<feature type="coiled-coil region" evidence="13">
    <location>
        <begin position="425"/>
        <end position="452"/>
    </location>
</feature>
<feature type="region of interest" description="Disordered" evidence="14">
    <location>
        <begin position="459"/>
        <end position="479"/>
    </location>
</feature>
<dbReference type="GO" id="GO:0005524">
    <property type="term" value="F:ATP binding"/>
    <property type="evidence" value="ECO:0007669"/>
    <property type="project" value="UniProtKB-UniRule"/>
</dbReference>
<feature type="short sequence motif" description="'KMSKS' region" evidence="12">
    <location>
        <begin position="286"/>
        <end position="290"/>
    </location>
</feature>
<evidence type="ECO:0000256" key="3">
    <source>
        <dbReference type="ARBA" id="ARBA00011245"/>
    </source>
</evidence>
<evidence type="ECO:0000256" key="12">
    <source>
        <dbReference type="HAMAP-Rule" id="MF_00041"/>
    </source>
</evidence>
<evidence type="ECO:0000256" key="5">
    <source>
        <dbReference type="ARBA" id="ARBA00022598"/>
    </source>
</evidence>
<evidence type="ECO:0000313" key="18">
    <source>
        <dbReference type="Proteomes" id="UP000033881"/>
    </source>
</evidence>
<dbReference type="Gene3D" id="3.40.50.620">
    <property type="entry name" value="HUPs"/>
    <property type="match status" value="1"/>
</dbReference>
<dbReference type="PANTHER" id="PTHR10890:SF3">
    <property type="entry name" value="CYSTEINE--TRNA LIGASE, CYTOPLASMIC"/>
    <property type="match status" value="1"/>
</dbReference>
<dbReference type="SUPFAM" id="SSF47323">
    <property type="entry name" value="Anticodon-binding domain of a subclass of class I aminoacyl-tRNA synthetases"/>
    <property type="match status" value="1"/>
</dbReference>
<evidence type="ECO:0000259" key="16">
    <source>
        <dbReference type="Pfam" id="PF09190"/>
    </source>
</evidence>
<keyword evidence="5 12" id="KW-0436">Ligase</keyword>
<dbReference type="HAMAP" id="MF_00041">
    <property type="entry name" value="Cys_tRNA_synth"/>
    <property type="match status" value="1"/>
</dbReference>
<dbReference type="InterPro" id="IPR015803">
    <property type="entry name" value="Cys-tRNA-ligase"/>
</dbReference>
<keyword evidence="8 12" id="KW-0862">Zinc</keyword>
<evidence type="ECO:0000256" key="6">
    <source>
        <dbReference type="ARBA" id="ARBA00022723"/>
    </source>
</evidence>
<dbReference type="InterPro" id="IPR009080">
    <property type="entry name" value="tRNAsynth_Ia_anticodon-bd"/>
</dbReference>
<dbReference type="GO" id="GO:0006423">
    <property type="term" value="P:cysteinyl-tRNA aminoacylation"/>
    <property type="evidence" value="ECO:0007669"/>
    <property type="project" value="UniProtKB-UniRule"/>
</dbReference>
<evidence type="ECO:0000256" key="11">
    <source>
        <dbReference type="ARBA" id="ARBA00023146"/>
    </source>
</evidence>
<dbReference type="CDD" id="cd00672">
    <property type="entry name" value="CysRS_core"/>
    <property type="match status" value="1"/>
</dbReference>
<dbReference type="Pfam" id="PF09190">
    <property type="entry name" value="DALR_2"/>
    <property type="match status" value="1"/>
</dbReference>
<dbReference type="Gene3D" id="1.20.120.1910">
    <property type="entry name" value="Cysteine-tRNA ligase, C-terminal anti-codon recognition domain"/>
    <property type="match status" value="1"/>
</dbReference>
<feature type="domain" description="Cysteinyl-tRNA synthetase class Ia DALR" evidence="16">
    <location>
        <begin position="370"/>
        <end position="393"/>
    </location>
</feature>
<comment type="catalytic activity">
    <reaction evidence="12">
        <text>tRNA(Cys) + L-cysteine + ATP = L-cysteinyl-tRNA(Cys) + AMP + diphosphate</text>
        <dbReference type="Rhea" id="RHEA:17773"/>
        <dbReference type="Rhea" id="RHEA-COMP:9661"/>
        <dbReference type="Rhea" id="RHEA-COMP:9679"/>
        <dbReference type="ChEBI" id="CHEBI:30616"/>
        <dbReference type="ChEBI" id="CHEBI:33019"/>
        <dbReference type="ChEBI" id="CHEBI:35235"/>
        <dbReference type="ChEBI" id="CHEBI:78442"/>
        <dbReference type="ChEBI" id="CHEBI:78517"/>
        <dbReference type="ChEBI" id="CHEBI:456215"/>
        <dbReference type="EC" id="6.1.1.16"/>
    </reaction>
</comment>
<dbReference type="InterPro" id="IPR014729">
    <property type="entry name" value="Rossmann-like_a/b/a_fold"/>
</dbReference>
<evidence type="ECO:0000256" key="4">
    <source>
        <dbReference type="ARBA" id="ARBA00022490"/>
    </source>
</evidence>
<dbReference type="EMBL" id="LBWB01000009">
    <property type="protein sequence ID" value="KKR00768.1"/>
    <property type="molecule type" value="Genomic_DNA"/>
</dbReference>
<evidence type="ECO:0000256" key="9">
    <source>
        <dbReference type="ARBA" id="ARBA00022840"/>
    </source>
</evidence>
<dbReference type="GO" id="GO:0005829">
    <property type="term" value="C:cytosol"/>
    <property type="evidence" value="ECO:0007669"/>
    <property type="project" value="TreeGrafter"/>
</dbReference>
<feature type="domain" description="tRNA synthetases class I catalytic" evidence="15">
    <location>
        <begin position="19"/>
        <end position="334"/>
    </location>
</feature>
<dbReference type="InterPro" id="IPR024909">
    <property type="entry name" value="Cys-tRNA/MSH_ligase"/>
</dbReference>
<evidence type="ECO:0000256" key="10">
    <source>
        <dbReference type="ARBA" id="ARBA00022917"/>
    </source>
</evidence>
<comment type="caution">
    <text evidence="12">Lacks conserved residue(s) required for the propagation of feature annotation.</text>
</comment>
<keyword evidence="6 12" id="KW-0479">Metal-binding</keyword>
<feature type="binding site" evidence="12">
    <location>
        <position position="289"/>
    </location>
    <ligand>
        <name>ATP</name>
        <dbReference type="ChEBI" id="CHEBI:30616"/>
    </ligand>
</feature>
<dbReference type="GO" id="GO:0004817">
    <property type="term" value="F:cysteine-tRNA ligase activity"/>
    <property type="evidence" value="ECO:0007669"/>
    <property type="project" value="UniProtKB-UniRule"/>
</dbReference>
<comment type="similarity">
    <text evidence="2 12">Belongs to the class-I aminoacyl-tRNA synthetase family.</text>
</comment>
<evidence type="ECO:0000259" key="15">
    <source>
        <dbReference type="Pfam" id="PF01406"/>
    </source>
</evidence>
<evidence type="ECO:0000256" key="14">
    <source>
        <dbReference type="SAM" id="MobiDB-lite"/>
    </source>
</evidence>
<feature type="binding site" evidence="12">
    <location>
        <position position="229"/>
    </location>
    <ligand>
        <name>Zn(2+)</name>
        <dbReference type="ChEBI" id="CHEBI:29105"/>
    </ligand>
</feature>
<organism evidence="17 18">
    <name type="scientific">Candidatus Woesebacteria bacterium GW2011_GWB1_39_12</name>
    <dbReference type="NCBI Taxonomy" id="1618574"/>
    <lineage>
        <taxon>Bacteria</taxon>
        <taxon>Candidatus Woeseibacteriota</taxon>
    </lineage>
</organism>
<dbReference type="Proteomes" id="UP000033881">
    <property type="component" value="Unassembled WGS sequence"/>
</dbReference>
<accession>A0A0G0MC55</accession>